<dbReference type="Proteomes" id="UP000694551">
    <property type="component" value="Unplaced"/>
</dbReference>
<dbReference type="GO" id="GO:0030154">
    <property type="term" value="P:cell differentiation"/>
    <property type="evidence" value="ECO:0007669"/>
    <property type="project" value="TreeGrafter"/>
</dbReference>
<feature type="domain" description="ETS" evidence="5">
    <location>
        <begin position="28"/>
        <end position="82"/>
    </location>
</feature>
<protein>
    <recommendedName>
        <fullName evidence="5">ETS domain-containing protein</fullName>
    </recommendedName>
</protein>
<feature type="region of interest" description="Disordered" evidence="4">
    <location>
        <begin position="43"/>
        <end position="70"/>
    </location>
</feature>
<evidence type="ECO:0000256" key="2">
    <source>
        <dbReference type="ARBA" id="ARBA00023125"/>
    </source>
</evidence>
<dbReference type="AlphaFoldDB" id="A0A8D0FBY4"/>
<feature type="region of interest" description="Disordered" evidence="4">
    <location>
        <begin position="90"/>
        <end position="140"/>
    </location>
</feature>
<dbReference type="Gene3D" id="1.10.10.10">
    <property type="entry name" value="Winged helix-like DNA-binding domain superfamily/Winged helix DNA-binding domain"/>
    <property type="match status" value="1"/>
</dbReference>
<feature type="compositionally biased region" description="Basic residues" evidence="4">
    <location>
        <begin position="90"/>
        <end position="100"/>
    </location>
</feature>
<dbReference type="SUPFAM" id="SSF46785">
    <property type="entry name" value="Winged helix' DNA-binding domain"/>
    <property type="match status" value="1"/>
</dbReference>
<dbReference type="InterPro" id="IPR036388">
    <property type="entry name" value="WH-like_DNA-bd_sf"/>
</dbReference>
<dbReference type="InterPro" id="IPR046328">
    <property type="entry name" value="ETS_fam"/>
</dbReference>
<sequence>GHSGEVTGSIFPPYGAYRAESRPGCRQIQLWHFILELLQQEESQNPRIKESSGEAPGEVARLWGQRKRKPQMNYDKLSWALRCRRGWGVRGGQSRHHLRGPHGVASAISGGPLGSSVNSPHPRPGTTTSTRSRANASPTS</sequence>
<dbReference type="GO" id="GO:0005634">
    <property type="term" value="C:nucleus"/>
    <property type="evidence" value="ECO:0007669"/>
    <property type="project" value="UniProtKB-SubCell"/>
</dbReference>
<evidence type="ECO:0000256" key="3">
    <source>
        <dbReference type="RuleBase" id="RU004019"/>
    </source>
</evidence>
<dbReference type="SMART" id="SM00413">
    <property type="entry name" value="ETS"/>
    <property type="match status" value="1"/>
</dbReference>
<feature type="compositionally biased region" description="Low complexity" evidence="4">
    <location>
        <begin position="124"/>
        <end position="140"/>
    </location>
</feature>
<evidence type="ECO:0000313" key="7">
    <source>
        <dbReference type="Proteomes" id="UP000694551"/>
    </source>
</evidence>
<dbReference type="GO" id="GO:0000981">
    <property type="term" value="F:DNA-binding transcription factor activity, RNA polymerase II-specific"/>
    <property type="evidence" value="ECO:0007669"/>
    <property type="project" value="TreeGrafter"/>
</dbReference>
<comment type="subcellular location">
    <subcellularLocation>
        <location evidence="3">Nucleus</location>
    </subcellularLocation>
</comment>
<reference evidence="6" key="2">
    <citation type="submission" date="2025-09" db="UniProtKB">
        <authorList>
            <consortium name="Ensembl"/>
        </authorList>
    </citation>
    <scope>IDENTIFICATION</scope>
</reference>
<dbReference type="PROSITE" id="PS50061">
    <property type="entry name" value="ETS_DOMAIN_3"/>
    <property type="match status" value="1"/>
</dbReference>
<evidence type="ECO:0000259" key="5">
    <source>
        <dbReference type="PROSITE" id="PS50061"/>
    </source>
</evidence>
<dbReference type="GO" id="GO:0043565">
    <property type="term" value="F:sequence-specific DNA binding"/>
    <property type="evidence" value="ECO:0007669"/>
    <property type="project" value="InterPro"/>
</dbReference>
<dbReference type="PANTHER" id="PTHR11849:SF306">
    <property type="entry name" value="ETS TRANSLOCATION VARIANT 3-LIKE PROTEIN"/>
    <property type="match status" value="1"/>
</dbReference>
<dbReference type="Ensembl" id="ENSSOCT00000015068.1">
    <property type="protein sequence ID" value="ENSSOCP00000014685.1"/>
    <property type="gene ID" value="ENSSOCG00000011082.1"/>
</dbReference>
<name>A0A8D0FBY4_STROC</name>
<keyword evidence="2 3" id="KW-0238">DNA-binding</keyword>
<evidence type="ECO:0000256" key="1">
    <source>
        <dbReference type="ARBA" id="ARBA00005562"/>
    </source>
</evidence>
<dbReference type="PROSITE" id="PS00345">
    <property type="entry name" value="ETS_DOMAIN_1"/>
    <property type="match status" value="1"/>
</dbReference>
<evidence type="ECO:0000256" key="4">
    <source>
        <dbReference type="SAM" id="MobiDB-lite"/>
    </source>
</evidence>
<dbReference type="InterPro" id="IPR000418">
    <property type="entry name" value="Ets_dom"/>
</dbReference>
<dbReference type="InterPro" id="IPR036390">
    <property type="entry name" value="WH_DNA-bd_sf"/>
</dbReference>
<evidence type="ECO:0000313" key="6">
    <source>
        <dbReference type="Ensembl" id="ENSSOCP00000014685.1"/>
    </source>
</evidence>
<keyword evidence="7" id="KW-1185">Reference proteome</keyword>
<dbReference type="Pfam" id="PF00178">
    <property type="entry name" value="Ets"/>
    <property type="match status" value="1"/>
</dbReference>
<comment type="similarity">
    <text evidence="1 3">Belongs to the ETS family.</text>
</comment>
<accession>A0A8D0FBY4</accession>
<dbReference type="PANTHER" id="PTHR11849">
    <property type="entry name" value="ETS"/>
    <property type="match status" value="1"/>
</dbReference>
<keyword evidence="3" id="KW-0539">Nucleus</keyword>
<dbReference type="PRINTS" id="PR00454">
    <property type="entry name" value="ETSDOMAIN"/>
</dbReference>
<proteinExistence type="inferred from homology"/>
<organism evidence="6 7">
    <name type="scientific">Strix occidentalis caurina</name>
    <name type="common">northern spotted owl</name>
    <dbReference type="NCBI Taxonomy" id="311401"/>
    <lineage>
        <taxon>Eukaryota</taxon>
        <taxon>Metazoa</taxon>
        <taxon>Chordata</taxon>
        <taxon>Craniata</taxon>
        <taxon>Vertebrata</taxon>
        <taxon>Euteleostomi</taxon>
        <taxon>Archelosauria</taxon>
        <taxon>Archosauria</taxon>
        <taxon>Dinosauria</taxon>
        <taxon>Saurischia</taxon>
        <taxon>Theropoda</taxon>
        <taxon>Coelurosauria</taxon>
        <taxon>Aves</taxon>
        <taxon>Neognathae</taxon>
        <taxon>Neoaves</taxon>
        <taxon>Telluraves</taxon>
        <taxon>Strigiformes</taxon>
        <taxon>Strigidae</taxon>
        <taxon>Strix</taxon>
    </lineage>
</organism>
<reference evidence="6" key="1">
    <citation type="submission" date="2025-08" db="UniProtKB">
        <authorList>
            <consortium name="Ensembl"/>
        </authorList>
    </citation>
    <scope>IDENTIFICATION</scope>
</reference>